<dbReference type="Pfam" id="PF13860">
    <property type="entry name" value="FlgD_ig"/>
    <property type="match status" value="1"/>
</dbReference>
<evidence type="ECO:0000256" key="3">
    <source>
        <dbReference type="ARBA" id="ARBA00022795"/>
    </source>
</evidence>
<feature type="domain" description="FlgD/Vpr Ig-like" evidence="6">
    <location>
        <begin position="104"/>
        <end position="170"/>
    </location>
</feature>
<comment type="similarity">
    <text evidence="1 5">Belongs to the FlgD family.</text>
</comment>
<dbReference type="Proteomes" id="UP000284202">
    <property type="component" value="Unassembled WGS sequence"/>
</dbReference>
<dbReference type="OrthoDB" id="9785233at2"/>
<dbReference type="Gene3D" id="2.30.30.910">
    <property type="match status" value="1"/>
</dbReference>
<evidence type="ECO:0000259" key="6">
    <source>
        <dbReference type="Pfam" id="PF13860"/>
    </source>
</evidence>
<dbReference type="InterPro" id="IPR025965">
    <property type="entry name" value="FlgD/Vpr_Ig-like"/>
</dbReference>
<dbReference type="GO" id="GO:0044781">
    <property type="term" value="P:bacterial-type flagellum organization"/>
    <property type="evidence" value="ECO:0007669"/>
    <property type="project" value="UniProtKB-UniRule"/>
</dbReference>
<keyword evidence="7" id="KW-0282">Flagellum</keyword>
<reference evidence="8" key="1">
    <citation type="submission" date="2018-09" db="EMBL/GenBank/DDBJ databases">
        <title>Acidovorax cavernicola nov. sp. isolated from Gruta de las Maravillas (Aracena, Spain).</title>
        <authorList>
            <person name="Jurado V."/>
            <person name="Gutierrez-Patricio S."/>
            <person name="Gonzalez-Pimentel J.L."/>
            <person name="Miller A.Z."/>
            <person name="Laiz L."/>
            <person name="Saiz-Jimenez C."/>
        </authorList>
    </citation>
    <scope>NUCLEOTIDE SEQUENCE [LARGE SCALE GENOMIC DNA]</scope>
    <source>
        <strain evidence="8">1011MAR3C25</strain>
    </source>
</reference>
<keyword evidence="8" id="KW-1185">Reference proteome</keyword>
<keyword evidence="7" id="KW-0966">Cell projection</keyword>
<evidence type="ECO:0000313" key="7">
    <source>
        <dbReference type="EMBL" id="RJE81932.1"/>
    </source>
</evidence>
<accession>A0A418SM09</accession>
<sequence length="220" mass="23431">MITATGQTTASTATATATDEPVIGAGADFDTFLALLTTQLQNQDPLNPLEGHEFAAQLATFSGVEQQAYTNKLLGQMMKALGANELGQAAGWIGKEARTTAPIWFGNEPLTLEIEPAPLADDVDLITYNSAGLEIARERIGSGSGQIDWFGRDTQGEKLPDDHYYFRIESILNGNVIAQSEVGAYARIEGVRKAETGTELILANGTTIAASQIDALRNAE</sequence>
<evidence type="ECO:0000256" key="1">
    <source>
        <dbReference type="ARBA" id="ARBA00010577"/>
    </source>
</evidence>
<dbReference type="Pfam" id="PF03963">
    <property type="entry name" value="FlgD"/>
    <property type="match status" value="1"/>
</dbReference>
<evidence type="ECO:0000256" key="5">
    <source>
        <dbReference type="RuleBase" id="RU362076"/>
    </source>
</evidence>
<dbReference type="AlphaFoldDB" id="A0A418SM09"/>
<gene>
    <name evidence="7" type="ORF">D3P04_22375</name>
</gene>
<dbReference type="InterPro" id="IPR005648">
    <property type="entry name" value="FlgD"/>
</dbReference>
<keyword evidence="3 5" id="KW-1005">Bacterial flagellum biogenesis</keyword>
<dbReference type="Gene3D" id="2.60.40.4070">
    <property type="match status" value="1"/>
</dbReference>
<proteinExistence type="inferred from homology"/>
<name>A0A418SM09_9RHOB</name>
<organism evidence="7 8">
    <name type="scientific">Paracoccus onubensis</name>
    <dbReference type="NCBI Taxonomy" id="1675788"/>
    <lineage>
        <taxon>Bacteria</taxon>
        <taxon>Pseudomonadati</taxon>
        <taxon>Pseudomonadota</taxon>
        <taxon>Alphaproteobacteria</taxon>
        <taxon>Rhodobacterales</taxon>
        <taxon>Paracoccaceae</taxon>
        <taxon>Paracoccus</taxon>
    </lineage>
</organism>
<evidence type="ECO:0000256" key="4">
    <source>
        <dbReference type="ARBA" id="ARBA00024746"/>
    </source>
</evidence>
<comment type="function">
    <text evidence="4 5">Required for flagellar hook formation. May act as a scaffolding protein.</text>
</comment>
<protein>
    <recommendedName>
        <fullName evidence="2 5">Basal-body rod modification protein FlgD</fullName>
    </recommendedName>
</protein>
<evidence type="ECO:0000256" key="2">
    <source>
        <dbReference type="ARBA" id="ARBA00016013"/>
    </source>
</evidence>
<dbReference type="EMBL" id="QZCG01000023">
    <property type="protein sequence ID" value="RJE81932.1"/>
    <property type="molecule type" value="Genomic_DNA"/>
</dbReference>
<evidence type="ECO:0000313" key="8">
    <source>
        <dbReference type="Proteomes" id="UP000284202"/>
    </source>
</evidence>
<keyword evidence="7" id="KW-0969">Cilium</keyword>
<dbReference type="RefSeq" id="WP_119752104.1">
    <property type="nucleotide sequence ID" value="NZ_QZCG01000023.1"/>
</dbReference>
<comment type="caution">
    <text evidence="7">The sequence shown here is derived from an EMBL/GenBank/DDBJ whole genome shotgun (WGS) entry which is preliminary data.</text>
</comment>